<dbReference type="SUPFAM" id="SSF55144">
    <property type="entry name" value="LigT-like"/>
    <property type="match status" value="1"/>
</dbReference>
<evidence type="ECO:0000313" key="4">
    <source>
        <dbReference type="EMBL" id="OQX90061.1"/>
    </source>
</evidence>
<comment type="function">
    <text evidence="2">Hydrolyzes RNA 2',3'-cyclic phosphodiester to an RNA 2'-phosphomonoester.</text>
</comment>
<organism evidence="4 5">
    <name type="scientific">Candidatus Coatesbacteria bacterium 4484_99</name>
    <dbReference type="NCBI Taxonomy" id="1970774"/>
    <lineage>
        <taxon>Bacteria</taxon>
        <taxon>Candidatus Coatesiibacteriota</taxon>
    </lineage>
</organism>
<evidence type="ECO:0000313" key="5">
    <source>
        <dbReference type="Proteomes" id="UP000192611"/>
    </source>
</evidence>
<dbReference type="GO" id="GO:0008664">
    <property type="term" value="F:RNA 2',3'-cyclic 3'-phosphodiesterase activity"/>
    <property type="evidence" value="ECO:0007669"/>
    <property type="project" value="UniProtKB-EC"/>
</dbReference>
<dbReference type="Pfam" id="PF02834">
    <property type="entry name" value="LigT_PEase"/>
    <property type="match status" value="2"/>
</dbReference>
<dbReference type="PANTHER" id="PTHR35561:SF1">
    <property type="entry name" value="RNA 2',3'-CYCLIC PHOSPHODIESTERASE"/>
    <property type="match status" value="1"/>
</dbReference>
<comment type="similarity">
    <text evidence="2">Belongs to the 2H phosphoesterase superfamily. ThpR family.</text>
</comment>
<feature type="short sequence motif" description="HXTX 2" evidence="2">
    <location>
        <begin position="128"/>
        <end position="131"/>
    </location>
</feature>
<dbReference type="InterPro" id="IPR009097">
    <property type="entry name" value="Cyclic_Pdiesterase"/>
</dbReference>
<dbReference type="PANTHER" id="PTHR35561">
    <property type="entry name" value="RNA 2',3'-CYCLIC PHOSPHODIESTERASE"/>
    <property type="match status" value="1"/>
</dbReference>
<sequence length="187" mass="21013">MPRSFIALPLSKTVRQSLLEIIDEVSSICRNAKWVELNNLHITLRFLGNIDVEMVGSISEIITNVSSQFAPFPIEIEGFGAFPHPKRARIIWAGITRGFEEIAELERKVSDELERAGIDRDKRDYHPHITLGRIRYPKSNIALTKKIEESSGRVIGDDTISKMILMESTLTGKGPIYTPIHIAEFGG</sequence>
<dbReference type="HAMAP" id="MF_01940">
    <property type="entry name" value="RNA_CPDase"/>
    <property type="match status" value="1"/>
</dbReference>
<dbReference type="EC" id="3.1.4.58" evidence="2"/>
<comment type="catalytic activity">
    <reaction evidence="2">
        <text>a 3'-end 2',3'-cyclophospho-ribonucleotide-RNA + H2O = a 3'-end 2'-phospho-ribonucleotide-RNA + H(+)</text>
        <dbReference type="Rhea" id="RHEA:11828"/>
        <dbReference type="Rhea" id="RHEA-COMP:10464"/>
        <dbReference type="Rhea" id="RHEA-COMP:17353"/>
        <dbReference type="ChEBI" id="CHEBI:15377"/>
        <dbReference type="ChEBI" id="CHEBI:15378"/>
        <dbReference type="ChEBI" id="CHEBI:83064"/>
        <dbReference type="ChEBI" id="CHEBI:173113"/>
        <dbReference type="EC" id="3.1.4.58"/>
    </reaction>
</comment>
<protein>
    <recommendedName>
        <fullName evidence="2">RNA 2',3'-cyclic phosphodiesterase</fullName>
        <shortName evidence="2">RNA 2',3'-CPDase</shortName>
        <ecNumber evidence="2">3.1.4.58</ecNumber>
    </recommendedName>
</protein>
<evidence type="ECO:0000256" key="1">
    <source>
        <dbReference type="ARBA" id="ARBA00022801"/>
    </source>
</evidence>
<keyword evidence="1 2" id="KW-0378">Hydrolase</keyword>
<evidence type="ECO:0000256" key="2">
    <source>
        <dbReference type="HAMAP-Rule" id="MF_01940"/>
    </source>
</evidence>
<feature type="active site" description="Proton donor" evidence="2">
    <location>
        <position position="41"/>
    </location>
</feature>
<reference evidence="5" key="1">
    <citation type="submission" date="2017-03" db="EMBL/GenBank/DDBJ databases">
        <title>Novel pathways for hydrocarbon cycling and metabolic interdependencies in hydrothermal sediment communities.</title>
        <authorList>
            <person name="Dombrowski N."/>
            <person name="Seitz K."/>
            <person name="Teske A."/>
            <person name="Baker B."/>
        </authorList>
    </citation>
    <scope>NUCLEOTIDE SEQUENCE [LARGE SCALE GENOMIC DNA]</scope>
</reference>
<feature type="short sequence motif" description="HXTX 1" evidence="2">
    <location>
        <begin position="41"/>
        <end position="44"/>
    </location>
</feature>
<evidence type="ECO:0000259" key="3">
    <source>
        <dbReference type="Pfam" id="PF02834"/>
    </source>
</evidence>
<comment type="caution">
    <text evidence="4">The sequence shown here is derived from an EMBL/GenBank/DDBJ whole genome shotgun (WGS) entry which is preliminary data.</text>
</comment>
<dbReference type="InterPro" id="IPR004175">
    <property type="entry name" value="RNA_CPDase"/>
</dbReference>
<name>A0A1W9RZP2_9BACT</name>
<keyword evidence="4" id="KW-0436">Ligase</keyword>
<dbReference type="InterPro" id="IPR014051">
    <property type="entry name" value="Phosphoesterase_HXTX"/>
</dbReference>
<proteinExistence type="inferred from homology"/>
<dbReference type="EMBL" id="NATQ01000109">
    <property type="protein sequence ID" value="OQX90061.1"/>
    <property type="molecule type" value="Genomic_DNA"/>
</dbReference>
<dbReference type="NCBIfam" id="TIGR02258">
    <property type="entry name" value="2_5_ligase"/>
    <property type="match status" value="1"/>
</dbReference>
<feature type="active site" description="Proton acceptor" evidence="2">
    <location>
        <position position="128"/>
    </location>
</feature>
<dbReference type="Proteomes" id="UP000192611">
    <property type="component" value="Unassembled WGS sequence"/>
</dbReference>
<dbReference type="AlphaFoldDB" id="A0A1W9RZP2"/>
<accession>A0A1W9RZP2</accession>
<dbReference type="GO" id="GO:0016874">
    <property type="term" value="F:ligase activity"/>
    <property type="evidence" value="ECO:0007669"/>
    <property type="project" value="UniProtKB-KW"/>
</dbReference>
<dbReference type="GO" id="GO:0004113">
    <property type="term" value="F:2',3'-cyclic-nucleotide 3'-phosphodiesterase activity"/>
    <property type="evidence" value="ECO:0007669"/>
    <property type="project" value="InterPro"/>
</dbReference>
<gene>
    <name evidence="4" type="ORF">B6D57_05110</name>
</gene>
<feature type="domain" description="Phosphoesterase HXTX" evidence="3">
    <location>
        <begin position="100"/>
        <end position="177"/>
    </location>
</feature>
<dbReference type="Gene3D" id="3.90.1140.10">
    <property type="entry name" value="Cyclic phosphodiesterase"/>
    <property type="match status" value="1"/>
</dbReference>
<feature type="domain" description="Phosphoesterase HXTX" evidence="3">
    <location>
        <begin position="9"/>
        <end position="92"/>
    </location>
</feature>